<evidence type="ECO:0000313" key="3">
    <source>
        <dbReference type="Proteomes" id="UP000295008"/>
    </source>
</evidence>
<dbReference type="SUPFAM" id="SSF53335">
    <property type="entry name" value="S-adenosyl-L-methionine-dependent methyltransferases"/>
    <property type="match status" value="1"/>
</dbReference>
<dbReference type="Gene3D" id="3.40.50.150">
    <property type="entry name" value="Vaccinia Virus protein VP39"/>
    <property type="match status" value="1"/>
</dbReference>
<dbReference type="OrthoDB" id="9777497at2"/>
<dbReference type="CDD" id="cd02440">
    <property type="entry name" value="AdoMet_MTases"/>
    <property type="match status" value="1"/>
</dbReference>
<comment type="caution">
    <text evidence="2">The sequence shown here is derived from an EMBL/GenBank/DDBJ whole genome shotgun (WGS) entry which is preliminary data.</text>
</comment>
<evidence type="ECO:0000313" key="2">
    <source>
        <dbReference type="EMBL" id="TCL63358.1"/>
    </source>
</evidence>
<reference evidence="2 3" key="1">
    <citation type="submission" date="2019-03" db="EMBL/GenBank/DDBJ databases">
        <title>Genomic Encyclopedia of Type Strains, Phase IV (KMG-IV): sequencing the most valuable type-strain genomes for metagenomic binning, comparative biology and taxonomic classification.</title>
        <authorList>
            <person name="Goeker M."/>
        </authorList>
    </citation>
    <scope>NUCLEOTIDE SEQUENCE [LARGE SCALE GENOMIC DNA]</scope>
    <source>
        <strain evidence="2 3">LX-B</strain>
    </source>
</reference>
<dbReference type="GO" id="GO:0008757">
    <property type="term" value="F:S-adenosylmethionine-dependent methyltransferase activity"/>
    <property type="evidence" value="ECO:0007669"/>
    <property type="project" value="InterPro"/>
</dbReference>
<sequence length="301" mass="34269">MESLGILSEIKEIYSKNRNIIQYLKNAEKRDTNSIEDIMISYDFQSGTYIEEYLQNPSFHQKYCSCLSKVMEDLNVEPLETLMEIGVGEATVLGPLLNLLKKAPRHCYGFDISWSRIKYAKRFLEALKVTNVELFVGDLFHTPLKDSSVDIVYTSHSLEPNGGREKEALAELYRITKKYLILLEPLYELADEKAQKRMIEQGYVTKLYSAAVELGYPIMEHRLFGASRCRNPLNPTGLIVIRKDSNDKVTNPFGCPITKTDLTKINDVYYSQESMLAYPIVGGIPCLLPRNAVVATKFLVN</sequence>
<dbReference type="Proteomes" id="UP000295008">
    <property type="component" value="Unassembled WGS sequence"/>
</dbReference>
<dbReference type="RefSeq" id="WP_132015397.1">
    <property type="nucleotide sequence ID" value="NZ_SLUN01000021.1"/>
</dbReference>
<organism evidence="2 3">
    <name type="scientific">Hydrogenispora ethanolica</name>
    <dbReference type="NCBI Taxonomy" id="1082276"/>
    <lineage>
        <taxon>Bacteria</taxon>
        <taxon>Bacillati</taxon>
        <taxon>Bacillota</taxon>
        <taxon>Hydrogenispora</taxon>
    </lineage>
</organism>
<dbReference type="EMBL" id="SLUN01000021">
    <property type="protein sequence ID" value="TCL63358.1"/>
    <property type="molecule type" value="Genomic_DNA"/>
</dbReference>
<dbReference type="SUPFAM" id="SSF158997">
    <property type="entry name" value="Trm112p-like"/>
    <property type="match status" value="1"/>
</dbReference>
<name>A0A4R1RC33_HYDET</name>
<dbReference type="InterPro" id="IPR029063">
    <property type="entry name" value="SAM-dependent_MTases_sf"/>
</dbReference>
<accession>A0A4R1RC33</accession>
<keyword evidence="3" id="KW-1185">Reference proteome</keyword>
<proteinExistence type="predicted"/>
<keyword evidence="2" id="KW-0489">Methyltransferase</keyword>
<dbReference type="AlphaFoldDB" id="A0A4R1RC33"/>
<evidence type="ECO:0000259" key="1">
    <source>
        <dbReference type="Pfam" id="PF08241"/>
    </source>
</evidence>
<keyword evidence="2" id="KW-0808">Transferase</keyword>
<dbReference type="Pfam" id="PF08241">
    <property type="entry name" value="Methyltransf_11"/>
    <property type="match status" value="1"/>
</dbReference>
<dbReference type="GO" id="GO:0032259">
    <property type="term" value="P:methylation"/>
    <property type="evidence" value="ECO:0007669"/>
    <property type="project" value="UniProtKB-KW"/>
</dbReference>
<dbReference type="InterPro" id="IPR013216">
    <property type="entry name" value="Methyltransf_11"/>
</dbReference>
<protein>
    <submittedName>
        <fullName evidence="2">Methyltransferase family protein</fullName>
    </submittedName>
</protein>
<gene>
    <name evidence="2" type="ORF">EDC14_102176</name>
</gene>
<feature type="domain" description="Methyltransferase type 11" evidence="1">
    <location>
        <begin position="84"/>
        <end position="178"/>
    </location>
</feature>
<dbReference type="Gene3D" id="2.20.25.10">
    <property type="match status" value="1"/>
</dbReference>